<dbReference type="HAMAP" id="MF_00469">
    <property type="entry name" value="TrhO"/>
    <property type="match status" value="1"/>
</dbReference>
<dbReference type="NCBIfam" id="NF001136">
    <property type="entry name" value="PRK00142.1-4"/>
    <property type="match status" value="1"/>
</dbReference>
<dbReference type="EC" id="1.14.-.-" evidence="1"/>
<dbReference type="InterPro" id="IPR020936">
    <property type="entry name" value="TrhO"/>
</dbReference>
<name>A0A917ZD48_9GAMM</name>
<evidence type="ECO:0000313" key="4">
    <source>
        <dbReference type="Proteomes" id="UP000599578"/>
    </source>
</evidence>
<comment type="caution">
    <text evidence="3">The sequence shown here is derived from an EMBL/GenBank/DDBJ whole genome shotgun (WGS) entry which is preliminary data.</text>
</comment>
<dbReference type="InterPro" id="IPR040503">
    <property type="entry name" value="TRHO_N"/>
</dbReference>
<comment type="similarity">
    <text evidence="1">Belongs to the TrhO family.</text>
</comment>
<feature type="domain" description="Rhodanese" evidence="2">
    <location>
        <begin position="123"/>
        <end position="217"/>
    </location>
</feature>
<dbReference type="PROSITE" id="PS50206">
    <property type="entry name" value="RHODANESE_3"/>
    <property type="match status" value="1"/>
</dbReference>
<dbReference type="InterPro" id="IPR036873">
    <property type="entry name" value="Rhodanese-like_dom_sf"/>
</dbReference>
<proteinExistence type="inferred from homology"/>
<dbReference type="EMBL" id="BMLT01000004">
    <property type="protein sequence ID" value="GGO80815.1"/>
    <property type="molecule type" value="Genomic_DNA"/>
</dbReference>
<dbReference type="RefSeq" id="WP_188860287.1">
    <property type="nucleotide sequence ID" value="NZ_BMLT01000004.1"/>
</dbReference>
<keyword evidence="1" id="KW-0560">Oxidoreductase</keyword>
<dbReference type="CDD" id="cd01518">
    <property type="entry name" value="RHOD_YceA"/>
    <property type="match status" value="1"/>
</dbReference>
<dbReference type="Gene3D" id="3.30.70.100">
    <property type="match status" value="1"/>
</dbReference>
<dbReference type="Proteomes" id="UP000599578">
    <property type="component" value="Unassembled WGS sequence"/>
</dbReference>
<keyword evidence="1" id="KW-0819">tRNA processing</keyword>
<comment type="catalytic activity">
    <reaction evidence="1">
        <text>uridine(34) in tRNA + AH2 + O2 = 5-hydroxyuridine(34) in tRNA + A + H2O</text>
        <dbReference type="Rhea" id="RHEA:64224"/>
        <dbReference type="Rhea" id="RHEA-COMP:11727"/>
        <dbReference type="Rhea" id="RHEA-COMP:13381"/>
        <dbReference type="ChEBI" id="CHEBI:13193"/>
        <dbReference type="ChEBI" id="CHEBI:15377"/>
        <dbReference type="ChEBI" id="CHEBI:15379"/>
        <dbReference type="ChEBI" id="CHEBI:17499"/>
        <dbReference type="ChEBI" id="CHEBI:65315"/>
        <dbReference type="ChEBI" id="CHEBI:136877"/>
    </reaction>
</comment>
<evidence type="ECO:0000256" key="1">
    <source>
        <dbReference type="HAMAP-Rule" id="MF_00469"/>
    </source>
</evidence>
<dbReference type="SMART" id="SM00450">
    <property type="entry name" value="RHOD"/>
    <property type="match status" value="1"/>
</dbReference>
<dbReference type="InterPro" id="IPR001763">
    <property type="entry name" value="Rhodanese-like_dom"/>
</dbReference>
<evidence type="ECO:0000259" key="2">
    <source>
        <dbReference type="PROSITE" id="PS50206"/>
    </source>
</evidence>
<dbReference type="Gene3D" id="3.40.250.10">
    <property type="entry name" value="Rhodanese-like domain"/>
    <property type="match status" value="1"/>
</dbReference>
<comment type="function">
    <text evidence="1">Catalyzes oxygen-dependent 5-hydroxyuridine (ho5U) modification at position 34 in tRNAs.</text>
</comment>
<dbReference type="GO" id="GO:0006400">
    <property type="term" value="P:tRNA modification"/>
    <property type="evidence" value="ECO:0007669"/>
    <property type="project" value="UniProtKB-UniRule"/>
</dbReference>
<evidence type="ECO:0000313" key="3">
    <source>
        <dbReference type="EMBL" id="GGO80815.1"/>
    </source>
</evidence>
<dbReference type="AlphaFoldDB" id="A0A917ZD48"/>
<reference evidence="3 4" key="1">
    <citation type="journal article" date="2014" name="Int. J. Syst. Evol. Microbiol.">
        <title>Complete genome sequence of Corynebacterium casei LMG S-19264T (=DSM 44701T), isolated from a smear-ripened cheese.</title>
        <authorList>
            <consortium name="US DOE Joint Genome Institute (JGI-PGF)"/>
            <person name="Walter F."/>
            <person name="Albersmeier A."/>
            <person name="Kalinowski J."/>
            <person name="Ruckert C."/>
        </authorList>
    </citation>
    <scope>NUCLEOTIDE SEQUENCE [LARGE SCALE GENOMIC DNA]</scope>
    <source>
        <strain evidence="3 4">CGMCC 1.7286</strain>
    </source>
</reference>
<gene>
    <name evidence="1" type="primary">trhO</name>
    <name evidence="3" type="ORF">GCM10011348_18360</name>
</gene>
<dbReference type="PANTHER" id="PTHR43268">
    <property type="entry name" value="THIOSULFATE SULFURTRANSFERASE/RHODANESE-LIKE DOMAIN-CONTAINING PROTEIN 2"/>
    <property type="match status" value="1"/>
</dbReference>
<dbReference type="SUPFAM" id="SSF52821">
    <property type="entry name" value="Rhodanese/Cell cycle control phosphatase"/>
    <property type="match status" value="1"/>
</dbReference>
<organism evidence="3 4">
    <name type="scientific">Marinobacterium nitratireducens</name>
    <dbReference type="NCBI Taxonomy" id="518897"/>
    <lineage>
        <taxon>Bacteria</taxon>
        <taxon>Pseudomonadati</taxon>
        <taxon>Pseudomonadota</taxon>
        <taxon>Gammaproteobacteria</taxon>
        <taxon>Oceanospirillales</taxon>
        <taxon>Oceanospirillaceae</taxon>
        <taxon>Marinobacterium</taxon>
    </lineage>
</organism>
<protein>
    <recommendedName>
        <fullName evidence="1">tRNA uridine(34) hydroxylase</fullName>
        <ecNumber evidence="1">1.14.-.-</ecNumber>
    </recommendedName>
    <alternativeName>
        <fullName evidence="1">tRNA hydroxylation protein O</fullName>
    </alternativeName>
</protein>
<keyword evidence="4" id="KW-1185">Reference proteome</keyword>
<dbReference type="PANTHER" id="PTHR43268:SF3">
    <property type="entry name" value="RHODANESE-LIKE DOMAIN-CONTAINING PROTEIN 7-RELATED"/>
    <property type="match status" value="1"/>
</dbReference>
<dbReference type="Pfam" id="PF00581">
    <property type="entry name" value="Rhodanese"/>
    <property type="match status" value="1"/>
</dbReference>
<dbReference type="GO" id="GO:0016705">
    <property type="term" value="F:oxidoreductase activity, acting on paired donors, with incorporation or reduction of molecular oxygen"/>
    <property type="evidence" value="ECO:0007669"/>
    <property type="project" value="UniProtKB-UniRule"/>
</dbReference>
<dbReference type="Pfam" id="PF17773">
    <property type="entry name" value="UPF0176_N"/>
    <property type="match status" value="1"/>
</dbReference>
<accession>A0A917ZD48</accession>
<sequence length="329" mass="37920">MTQTVVCALYKFVSLDDFEAIRQPLLELMEAEGVRGTLLLAREGINGTVAGSREAIDRLLAWLRSDSRLAELSWKESLTDEMPFYRTKVKLKKEIVTMGVEGIDPRQVVGTYVKPRDWNDLISDPEVLLVDTRNDYEVQIGTFRNAVNPQTETFREFPDYVKEQLDPARHRKVAMFCTGGIRCEKSTAYLKEQGFDEVYHLEGGILKYLEEVPQEESLWQGECFVFDNRVSVNHALEKGSYDQCHACRMPITEDDKASDKYMQGVSCPHCFDKLTEEQRQRFEQRELQVRLARERGEAHLGNDAAKAIIERKAMKQRQRELQVERSAGK</sequence>